<dbReference type="InterPro" id="IPR014776">
    <property type="entry name" value="4pyrrole_Mease_sub2"/>
</dbReference>
<keyword evidence="5 12" id="KW-0808">Transferase</keyword>
<dbReference type="OrthoDB" id="9815856at2"/>
<dbReference type="InterPro" id="IPR006366">
    <property type="entry name" value="CobA/CysG_C"/>
</dbReference>
<dbReference type="PANTHER" id="PTHR45790">
    <property type="entry name" value="SIROHEME SYNTHASE-RELATED"/>
    <property type="match status" value="1"/>
</dbReference>
<evidence type="ECO:0000259" key="10">
    <source>
        <dbReference type="Pfam" id="PF00590"/>
    </source>
</evidence>
<organism evidence="12 13">
    <name type="scientific">Allorhodopirellula heiligendammensis</name>
    <dbReference type="NCBI Taxonomy" id="2714739"/>
    <lineage>
        <taxon>Bacteria</taxon>
        <taxon>Pseudomonadati</taxon>
        <taxon>Planctomycetota</taxon>
        <taxon>Planctomycetia</taxon>
        <taxon>Pirellulales</taxon>
        <taxon>Pirellulaceae</taxon>
        <taxon>Allorhodopirellula</taxon>
    </lineage>
</organism>
<dbReference type="NCBIfam" id="TIGR01469">
    <property type="entry name" value="cobA_cysG_Cterm"/>
    <property type="match status" value="1"/>
</dbReference>
<dbReference type="Gene3D" id="3.40.1010.10">
    <property type="entry name" value="Cobalt-precorrin-4 Transmethylase, Domain 1"/>
    <property type="match status" value="1"/>
</dbReference>
<evidence type="ECO:0000256" key="4">
    <source>
        <dbReference type="ARBA" id="ARBA00022603"/>
    </source>
</evidence>
<evidence type="ECO:0000256" key="1">
    <source>
        <dbReference type="ARBA" id="ARBA00005879"/>
    </source>
</evidence>
<keyword evidence="3" id="KW-0169">Cobalamin biosynthesis</keyword>
<dbReference type="FunFam" id="3.30.950.10:FF:000001">
    <property type="entry name" value="Siroheme synthase"/>
    <property type="match status" value="1"/>
</dbReference>
<dbReference type="Gene3D" id="3.30.950.10">
    <property type="entry name" value="Methyltransferase, Cobalt-precorrin-4 Transmethylase, Domain 2"/>
    <property type="match status" value="1"/>
</dbReference>
<keyword evidence="4 12" id="KW-0489">Methyltransferase</keyword>
<dbReference type="InterPro" id="IPR036108">
    <property type="entry name" value="4pyrrol_syn_uPrphyn_synt_sf"/>
</dbReference>
<dbReference type="NCBIfam" id="NF004790">
    <property type="entry name" value="PRK06136.1"/>
    <property type="match status" value="1"/>
</dbReference>
<accession>A0A5C6BKM4</accession>
<feature type="domain" description="Tetrapyrrole methylase" evidence="10">
    <location>
        <begin position="60"/>
        <end position="270"/>
    </location>
</feature>
<dbReference type="PANTHER" id="PTHR45790:SF3">
    <property type="entry name" value="S-ADENOSYL-L-METHIONINE-DEPENDENT UROPORPHYRINOGEN III METHYLTRANSFERASE, CHLOROPLASTIC"/>
    <property type="match status" value="1"/>
</dbReference>
<dbReference type="InterPro" id="IPR003043">
    <property type="entry name" value="Uropor_MeTrfase_CS"/>
</dbReference>
<keyword evidence="6" id="KW-0949">S-adenosyl-L-methionine</keyword>
<dbReference type="GO" id="GO:0009236">
    <property type="term" value="P:cobalamin biosynthetic process"/>
    <property type="evidence" value="ECO:0007669"/>
    <property type="project" value="UniProtKB-KW"/>
</dbReference>
<gene>
    <name evidence="12" type="primary">nasF</name>
    <name evidence="12" type="ORF">Poly21_49110</name>
</gene>
<dbReference type="SUPFAM" id="SSF69618">
    <property type="entry name" value="HemD-like"/>
    <property type="match status" value="1"/>
</dbReference>
<dbReference type="Gene3D" id="3.40.50.10090">
    <property type="match status" value="2"/>
</dbReference>
<evidence type="ECO:0000256" key="9">
    <source>
        <dbReference type="ARBA" id="ARBA00060548"/>
    </source>
</evidence>
<dbReference type="InterPro" id="IPR000878">
    <property type="entry name" value="4pyrrol_Mease"/>
</dbReference>
<dbReference type="SUPFAM" id="SSF53790">
    <property type="entry name" value="Tetrapyrrole methylase"/>
    <property type="match status" value="1"/>
</dbReference>
<evidence type="ECO:0000256" key="8">
    <source>
        <dbReference type="ARBA" id="ARBA00025705"/>
    </source>
</evidence>
<evidence type="ECO:0000313" key="13">
    <source>
        <dbReference type="Proteomes" id="UP000319908"/>
    </source>
</evidence>
<evidence type="ECO:0000313" key="12">
    <source>
        <dbReference type="EMBL" id="TWU11004.1"/>
    </source>
</evidence>
<comment type="caution">
    <text evidence="12">The sequence shown here is derived from an EMBL/GenBank/DDBJ whole genome shotgun (WGS) entry which is preliminary data.</text>
</comment>
<dbReference type="InterPro" id="IPR014777">
    <property type="entry name" value="4pyrrole_Mease_sub1"/>
</dbReference>
<dbReference type="FunFam" id="3.40.1010.10:FF:000001">
    <property type="entry name" value="Siroheme synthase"/>
    <property type="match status" value="1"/>
</dbReference>
<feature type="domain" description="Tetrapyrrole biosynthesis uroporphyrinogen III synthase" evidence="11">
    <location>
        <begin position="321"/>
        <end position="545"/>
    </location>
</feature>
<dbReference type="InterPro" id="IPR035996">
    <property type="entry name" value="4pyrrol_Methylase_sf"/>
</dbReference>
<name>A0A5C6BKM4_9BACT</name>
<evidence type="ECO:0000256" key="2">
    <source>
        <dbReference type="ARBA" id="ARBA00012162"/>
    </source>
</evidence>
<dbReference type="CDD" id="cd11642">
    <property type="entry name" value="SUMT"/>
    <property type="match status" value="1"/>
</dbReference>
<dbReference type="GO" id="GO:0032259">
    <property type="term" value="P:methylation"/>
    <property type="evidence" value="ECO:0007669"/>
    <property type="project" value="UniProtKB-KW"/>
</dbReference>
<reference evidence="12 13" key="1">
    <citation type="journal article" date="2020" name="Antonie Van Leeuwenhoek">
        <title>Rhodopirellula heiligendammensis sp. nov., Rhodopirellula pilleata sp. nov., and Rhodopirellula solitaria sp. nov. isolated from natural or artificial marine surfaces in Northern Germany and California, USA, and emended description of the genus Rhodopirellula.</title>
        <authorList>
            <person name="Kallscheuer N."/>
            <person name="Wiegand S."/>
            <person name="Jogler M."/>
            <person name="Boedeker C."/>
            <person name="Peeters S.H."/>
            <person name="Rast P."/>
            <person name="Heuer A."/>
            <person name="Jetten M.S.M."/>
            <person name="Rohde M."/>
            <person name="Jogler C."/>
        </authorList>
    </citation>
    <scope>NUCLEOTIDE SEQUENCE [LARGE SCALE GENOMIC DNA]</scope>
    <source>
        <strain evidence="12 13">Poly21</strain>
    </source>
</reference>
<evidence type="ECO:0000256" key="5">
    <source>
        <dbReference type="ARBA" id="ARBA00022679"/>
    </source>
</evidence>
<protein>
    <recommendedName>
        <fullName evidence="2">uroporphyrinogen-III C-methyltransferase</fullName>
        <ecNumber evidence="2">2.1.1.107</ecNumber>
    </recommendedName>
</protein>
<dbReference type="Pfam" id="PF02602">
    <property type="entry name" value="HEM4"/>
    <property type="match status" value="1"/>
</dbReference>
<dbReference type="EC" id="2.1.1.107" evidence="2"/>
<dbReference type="Proteomes" id="UP000319908">
    <property type="component" value="Unassembled WGS sequence"/>
</dbReference>
<comment type="pathway">
    <text evidence="8">Porphyrin-containing compound metabolism; siroheme biosynthesis; precorrin-2 from uroporphyrinogen III: step 1/1.</text>
</comment>
<dbReference type="InterPro" id="IPR003754">
    <property type="entry name" value="4pyrrol_synth_uPrphyn_synth"/>
</dbReference>
<keyword evidence="7" id="KW-0627">Porphyrin biosynthesis</keyword>
<comment type="similarity">
    <text evidence="1">Belongs to the precorrin methyltransferase family.</text>
</comment>
<evidence type="ECO:0000259" key="11">
    <source>
        <dbReference type="Pfam" id="PF02602"/>
    </source>
</evidence>
<evidence type="ECO:0000256" key="6">
    <source>
        <dbReference type="ARBA" id="ARBA00022691"/>
    </source>
</evidence>
<dbReference type="InterPro" id="IPR050161">
    <property type="entry name" value="Siro_Cobalamin_biosynth"/>
</dbReference>
<evidence type="ECO:0000256" key="7">
    <source>
        <dbReference type="ARBA" id="ARBA00023244"/>
    </source>
</evidence>
<dbReference type="Pfam" id="PF00590">
    <property type="entry name" value="TP_methylase"/>
    <property type="match status" value="1"/>
</dbReference>
<keyword evidence="13" id="KW-1185">Reference proteome</keyword>
<dbReference type="AlphaFoldDB" id="A0A5C6BKM4"/>
<dbReference type="CDD" id="cd06578">
    <property type="entry name" value="HemD"/>
    <property type="match status" value="1"/>
</dbReference>
<dbReference type="EMBL" id="SJPU01000003">
    <property type="protein sequence ID" value="TWU11004.1"/>
    <property type="molecule type" value="Genomic_DNA"/>
</dbReference>
<dbReference type="PROSITE" id="PS00839">
    <property type="entry name" value="SUMT_1"/>
    <property type="match status" value="1"/>
</dbReference>
<proteinExistence type="inferred from homology"/>
<dbReference type="GO" id="GO:0004851">
    <property type="term" value="F:uroporphyrin-III C-methyltransferase activity"/>
    <property type="evidence" value="ECO:0007669"/>
    <property type="project" value="UniProtKB-EC"/>
</dbReference>
<comment type="pathway">
    <text evidence="9">Cofactor biosynthesis; adenosylcobalamin biosynthesis; precorrin-2 from uroporphyrinogen III: step 1/1.</text>
</comment>
<sequence>MCEYSPATQPGGRSKRPTCCVGFARRPPAPPIFWKTYVWKPPFVISPQKNPIAHTAPGFVALVGAGPGHPELLTLRGEHWLRRCDVVLYDGLTNADMLAHAPQAECICVGKHGQTRIWTQPEIIAETLRHASEGKCVVRLKGGDPAVFARTSEEVDALVAAKIRYEIVPGITAALAAGSYAGIPITHRGIASAVALVTGHEEPGKSKSALDWAALAAFPGTLVIYMGVTTAQTWTQALLDAGKPPETPCALVRRCSLPDQQQISCRLDEVVEQLTPASRFRPPVITIVGEVTRLAETMDWFRRRPLHGQRVLVTRPADQADELARPLEELGASVVRHSVIEVSAPQDWSDVDGAIDRLPTFQTIVFASANGVRYFMDRILECGRDLRSLAGLRIAAVGNATAAALSKYHLVADTIPPQFDADGLIAELGESVRNERVLIIRASRGSHALPVGLRSAGADVAEVVAYQNTDAAAANPDIAAMLRRGEIDWVTVTSSATAENLERLYGDDLEKCRFAAISPITAEVLRRYHRRVDAIAPTATMQALADAIAAHE</sequence>
<evidence type="ECO:0000256" key="3">
    <source>
        <dbReference type="ARBA" id="ARBA00022573"/>
    </source>
</evidence>
<dbReference type="GO" id="GO:0019354">
    <property type="term" value="P:siroheme biosynthetic process"/>
    <property type="evidence" value="ECO:0007669"/>
    <property type="project" value="InterPro"/>
</dbReference>
<dbReference type="GO" id="GO:0004852">
    <property type="term" value="F:uroporphyrinogen-III synthase activity"/>
    <property type="evidence" value="ECO:0007669"/>
    <property type="project" value="InterPro"/>
</dbReference>